<dbReference type="Gene3D" id="3.40.50.150">
    <property type="entry name" value="Vaccinia Virus protein VP39"/>
    <property type="match status" value="1"/>
</dbReference>
<organism evidence="2 3">
    <name type="scientific">Pseudomonas putida</name>
    <name type="common">Arthrobacter siderocapsulatus</name>
    <dbReference type="NCBI Taxonomy" id="303"/>
    <lineage>
        <taxon>Bacteria</taxon>
        <taxon>Pseudomonadati</taxon>
        <taxon>Pseudomonadota</taxon>
        <taxon>Gammaproteobacteria</taxon>
        <taxon>Pseudomonadales</taxon>
        <taxon>Pseudomonadaceae</taxon>
        <taxon>Pseudomonas</taxon>
    </lineage>
</organism>
<comment type="caution">
    <text evidence="2">The sequence shown here is derived from an EMBL/GenBank/DDBJ whole genome shotgun (WGS) entry which is preliminary data.</text>
</comment>
<protein>
    <submittedName>
        <fullName evidence="2">Ubiquinone/menaquinone biosynthesis C-methylase UbiE</fullName>
    </submittedName>
</protein>
<dbReference type="Pfam" id="PF08241">
    <property type="entry name" value="Methyltransf_11"/>
    <property type="match status" value="1"/>
</dbReference>
<dbReference type="RefSeq" id="WP_123752435.1">
    <property type="nucleotide sequence ID" value="NZ_RJUR01000011.1"/>
</dbReference>
<dbReference type="GO" id="GO:0008757">
    <property type="term" value="F:S-adenosylmethionine-dependent methyltransferase activity"/>
    <property type="evidence" value="ECO:0007669"/>
    <property type="project" value="InterPro"/>
</dbReference>
<dbReference type="AlphaFoldDB" id="A0A9X8EK58"/>
<reference evidence="2 3" key="1">
    <citation type="submission" date="2018-11" db="EMBL/GenBank/DDBJ databases">
        <title>Genomic analyses of the natural microbiome of Caenorhabditis elegans.</title>
        <authorList>
            <person name="Samuel B."/>
        </authorList>
    </citation>
    <scope>NUCLEOTIDE SEQUENCE [LARGE SCALE GENOMIC DNA]</scope>
    <source>
        <strain evidence="2 3">BIGb0473</strain>
    </source>
</reference>
<gene>
    <name evidence="2" type="ORF">EDF85_0865</name>
</gene>
<evidence type="ECO:0000313" key="3">
    <source>
        <dbReference type="Proteomes" id="UP000269115"/>
    </source>
</evidence>
<dbReference type="EMBL" id="RJUR01000011">
    <property type="protein sequence ID" value="ROQ53112.1"/>
    <property type="molecule type" value="Genomic_DNA"/>
</dbReference>
<dbReference type="CDD" id="cd02440">
    <property type="entry name" value="AdoMet_MTases"/>
    <property type="match status" value="1"/>
</dbReference>
<dbReference type="Proteomes" id="UP000269115">
    <property type="component" value="Unassembled WGS sequence"/>
</dbReference>
<name>A0A9X8EK58_PSEPU</name>
<dbReference type="InterPro" id="IPR013216">
    <property type="entry name" value="Methyltransf_11"/>
</dbReference>
<evidence type="ECO:0000313" key="2">
    <source>
        <dbReference type="EMBL" id="ROQ53112.1"/>
    </source>
</evidence>
<dbReference type="InterPro" id="IPR029063">
    <property type="entry name" value="SAM-dependent_MTases_sf"/>
</dbReference>
<evidence type="ECO:0000259" key="1">
    <source>
        <dbReference type="Pfam" id="PF08241"/>
    </source>
</evidence>
<sequence length="266" mass="29491">MTARFSSKDVYDHNQNVWNRLAREGCDWSKPVSAEVIQAARRGEWKIQLIPAELPAAWLNDVQGKRILCLAASGGQQAPVLAAAGAEVVVMDASRDQLALDDMVAKRDDLSLRTVLGDMQDLSEFDDESFDLIFHPISNLYVPDIRKVWAECYRVLGKGGKLLSSFYNPVVFIFDRSTDLAKSGLMKPRFTLPYADITDLNADEIEGKIARGEAFVFGHTLAEQISGQLEAGLLLTGFEEAFQPVPRFLIDNYMPTFIATCSVKPG</sequence>
<proteinExistence type="predicted"/>
<accession>A0A9X8EK58</accession>
<dbReference type="SUPFAM" id="SSF53335">
    <property type="entry name" value="S-adenosyl-L-methionine-dependent methyltransferases"/>
    <property type="match status" value="1"/>
</dbReference>
<keyword evidence="2" id="KW-0830">Ubiquinone</keyword>
<feature type="domain" description="Methyltransferase type 11" evidence="1">
    <location>
        <begin position="69"/>
        <end position="163"/>
    </location>
</feature>